<dbReference type="Proteomes" id="UP000677803">
    <property type="component" value="Unassembled WGS sequence"/>
</dbReference>
<name>A0A8S4ALM1_9TELE</name>
<keyword evidence="1" id="KW-1133">Transmembrane helix</keyword>
<reference evidence="3" key="1">
    <citation type="submission" date="2021-05" db="EMBL/GenBank/DDBJ databases">
        <authorList>
            <person name="Tigano A."/>
        </authorList>
    </citation>
    <scope>NUCLEOTIDE SEQUENCE</scope>
</reference>
<dbReference type="InterPro" id="IPR007110">
    <property type="entry name" value="Ig-like_dom"/>
</dbReference>
<feature type="transmembrane region" description="Helical" evidence="1">
    <location>
        <begin position="157"/>
        <end position="179"/>
    </location>
</feature>
<keyword evidence="4" id="KW-1185">Reference proteome</keyword>
<dbReference type="SUPFAM" id="SSF48726">
    <property type="entry name" value="Immunoglobulin"/>
    <property type="match status" value="1"/>
</dbReference>
<organism evidence="3 4">
    <name type="scientific">Menidia menidia</name>
    <name type="common">Atlantic silverside</name>
    <dbReference type="NCBI Taxonomy" id="238744"/>
    <lineage>
        <taxon>Eukaryota</taxon>
        <taxon>Metazoa</taxon>
        <taxon>Chordata</taxon>
        <taxon>Craniata</taxon>
        <taxon>Vertebrata</taxon>
        <taxon>Euteleostomi</taxon>
        <taxon>Actinopterygii</taxon>
        <taxon>Neopterygii</taxon>
        <taxon>Teleostei</taxon>
        <taxon>Neoteleostei</taxon>
        <taxon>Acanthomorphata</taxon>
        <taxon>Ovalentaria</taxon>
        <taxon>Atherinomorphae</taxon>
        <taxon>Atheriniformes</taxon>
        <taxon>Atherinopsidae</taxon>
        <taxon>Menidiinae</taxon>
        <taxon>Menidia</taxon>
    </lineage>
</organism>
<sequence length="246" mass="27427">ECFHLLNLFRTVRTCLFSSLNNMLLGFILLMTLYESTVVSVPTSTSHVPVTENTTMTEDELSPLQVVATPDHPVAAGQRVHLHCSALTEPAFVTWSWKHLQNQTWKEVGKGRELILTEPEQSGVYCCHAKVRLSQHRVSQNHTVFIVSIQTTVGEKLGMAAFLISLLIFTSIVIGFLWLGWQRFHDMVTTPSIADKDVVQHEVASKGHSPQADSDTDVYINYTSTSAYTNLDPSNMTGENVYSTLS</sequence>
<proteinExistence type="predicted"/>
<accession>A0A8S4ALM1</accession>
<dbReference type="InterPro" id="IPR013783">
    <property type="entry name" value="Ig-like_fold"/>
</dbReference>
<dbReference type="AlphaFoldDB" id="A0A8S4ALM1"/>
<gene>
    <name evidence="3" type="ORF">MMEN_LOCUS3264</name>
</gene>
<evidence type="ECO:0000259" key="2">
    <source>
        <dbReference type="PROSITE" id="PS50835"/>
    </source>
</evidence>
<dbReference type="Gene3D" id="2.60.40.10">
    <property type="entry name" value="Immunoglobulins"/>
    <property type="match status" value="1"/>
</dbReference>
<dbReference type="InterPro" id="IPR036179">
    <property type="entry name" value="Ig-like_dom_sf"/>
</dbReference>
<feature type="domain" description="Ig-like" evidence="2">
    <location>
        <begin position="63"/>
        <end position="139"/>
    </location>
</feature>
<evidence type="ECO:0000313" key="3">
    <source>
        <dbReference type="EMBL" id="CAG5866546.1"/>
    </source>
</evidence>
<evidence type="ECO:0000313" key="4">
    <source>
        <dbReference type="Proteomes" id="UP000677803"/>
    </source>
</evidence>
<dbReference type="EMBL" id="CAJRST010002224">
    <property type="protein sequence ID" value="CAG5866546.1"/>
    <property type="molecule type" value="Genomic_DNA"/>
</dbReference>
<keyword evidence="1" id="KW-0812">Transmembrane</keyword>
<protein>
    <submittedName>
        <fullName evidence="3">(Atlantic silverside) hypothetical protein</fullName>
    </submittedName>
</protein>
<dbReference type="OrthoDB" id="8959865at2759"/>
<comment type="caution">
    <text evidence="3">The sequence shown here is derived from an EMBL/GenBank/DDBJ whole genome shotgun (WGS) entry which is preliminary data.</text>
</comment>
<evidence type="ECO:0000256" key="1">
    <source>
        <dbReference type="SAM" id="Phobius"/>
    </source>
</evidence>
<keyword evidence="1" id="KW-0472">Membrane</keyword>
<feature type="non-terminal residue" evidence="3">
    <location>
        <position position="1"/>
    </location>
</feature>
<dbReference type="PROSITE" id="PS50835">
    <property type="entry name" value="IG_LIKE"/>
    <property type="match status" value="1"/>
</dbReference>